<dbReference type="Pfam" id="PF04082">
    <property type="entry name" value="Fungal_trans"/>
    <property type="match status" value="1"/>
</dbReference>
<dbReference type="SMART" id="SM00906">
    <property type="entry name" value="Fungal_trans"/>
    <property type="match status" value="1"/>
</dbReference>
<evidence type="ECO:0000256" key="3">
    <source>
        <dbReference type="ARBA" id="ARBA00023015"/>
    </source>
</evidence>
<gene>
    <name evidence="8" type="ORF">EXIGLDRAFT_133844</name>
</gene>
<accession>A0A165NFL8</accession>
<dbReference type="PANTHER" id="PTHR47338">
    <property type="entry name" value="ZN(II)2CYS6 TRANSCRIPTION FACTOR (EUROFUNG)-RELATED"/>
    <property type="match status" value="1"/>
</dbReference>
<protein>
    <recommendedName>
        <fullName evidence="7">Zn(2)-C6 fungal-type domain-containing protein</fullName>
    </recommendedName>
</protein>
<evidence type="ECO:0000256" key="1">
    <source>
        <dbReference type="ARBA" id="ARBA00004123"/>
    </source>
</evidence>
<dbReference type="AlphaFoldDB" id="A0A165NFL8"/>
<dbReference type="PANTHER" id="PTHR47338:SF29">
    <property type="entry name" value="ZN(2)-C6 FUNGAL-TYPE DOMAIN-CONTAINING PROTEIN"/>
    <property type="match status" value="1"/>
</dbReference>
<evidence type="ECO:0000256" key="2">
    <source>
        <dbReference type="ARBA" id="ARBA00022723"/>
    </source>
</evidence>
<evidence type="ECO:0000313" key="8">
    <source>
        <dbReference type="EMBL" id="KZW00677.1"/>
    </source>
</evidence>
<keyword evidence="3" id="KW-0805">Transcription regulation</keyword>
<dbReference type="STRING" id="1314781.A0A165NFL8"/>
<dbReference type="GO" id="GO:0008270">
    <property type="term" value="F:zinc ion binding"/>
    <property type="evidence" value="ECO:0007669"/>
    <property type="project" value="InterPro"/>
</dbReference>
<dbReference type="GO" id="GO:0003677">
    <property type="term" value="F:DNA binding"/>
    <property type="evidence" value="ECO:0007669"/>
    <property type="project" value="InterPro"/>
</dbReference>
<reference evidence="8 9" key="1">
    <citation type="journal article" date="2016" name="Mol. Biol. Evol.">
        <title>Comparative Genomics of Early-Diverging Mushroom-Forming Fungi Provides Insights into the Origins of Lignocellulose Decay Capabilities.</title>
        <authorList>
            <person name="Nagy L.G."/>
            <person name="Riley R."/>
            <person name="Tritt A."/>
            <person name="Adam C."/>
            <person name="Daum C."/>
            <person name="Floudas D."/>
            <person name="Sun H."/>
            <person name="Yadav J.S."/>
            <person name="Pangilinan J."/>
            <person name="Larsson K.H."/>
            <person name="Matsuura K."/>
            <person name="Barry K."/>
            <person name="Labutti K."/>
            <person name="Kuo R."/>
            <person name="Ohm R.A."/>
            <person name="Bhattacharya S.S."/>
            <person name="Shirouzu T."/>
            <person name="Yoshinaga Y."/>
            <person name="Martin F.M."/>
            <person name="Grigoriev I.V."/>
            <person name="Hibbett D.S."/>
        </authorList>
    </citation>
    <scope>NUCLEOTIDE SEQUENCE [LARGE SCALE GENOMIC DNA]</scope>
    <source>
        <strain evidence="8 9">HHB12029</strain>
    </source>
</reference>
<dbReference type="GO" id="GO:0005634">
    <property type="term" value="C:nucleus"/>
    <property type="evidence" value="ECO:0007669"/>
    <property type="project" value="UniProtKB-SubCell"/>
</dbReference>
<keyword evidence="9" id="KW-1185">Reference proteome</keyword>
<dbReference type="Proteomes" id="UP000077266">
    <property type="component" value="Unassembled WGS sequence"/>
</dbReference>
<dbReference type="Gene3D" id="4.10.240.10">
    <property type="entry name" value="Zn(2)-C6 fungal-type DNA-binding domain"/>
    <property type="match status" value="1"/>
</dbReference>
<evidence type="ECO:0000256" key="6">
    <source>
        <dbReference type="SAM" id="MobiDB-lite"/>
    </source>
</evidence>
<evidence type="ECO:0000313" key="9">
    <source>
        <dbReference type="Proteomes" id="UP000077266"/>
    </source>
</evidence>
<dbReference type="InterPro" id="IPR036864">
    <property type="entry name" value="Zn2-C6_fun-type_DNA-bd_sf"/>
</dbReference>
<keyword evidence="4" id="KW-0804">Transcription</keyword>
<feature type="compositionally biased region" description="Polar residues" evidence="6">
    <location>
        <begin position="105"/>
        <end position="126"/>
    </location>
</feature>
<dbReference type="GO" id="GO:0000981">
    <property type="term" value="F:DNA-binding transcription factor activity, RNA polymerase II-specific"/>
    <property type="evidence" value="ECO:0007669"/>
    <property type="project" value="InterPro"/>
</dbReference>
<evidence type="ECO:0000259" key="7">
    <source>
        <dbReference type="PROSITE" id="PS50048"/>
    </source>
</evidence>
<dbReference type="Pfam" id="PF00172">
    <property type="entry name" value="Zn_clus"/>
    <property type="match status" value="1"/>
</dbReference>
<name>A0A165NFL8_EXIGL</name>
<dbReference type="SMART" id="SM00066">
    <property type="entry name" value="GAL4"/>
    <property type="match status" value="1"/>
</dbReference>
<dbReference type="InterPro" id="IPR001138">
    <property type="entry name" value="Zn2Cys6_DnaBD"/>
</dbReference>
<dbReference type="InterPro" id="IPR050815">
    <property type="entry name" value="TF_fung"/>
</dbReference>
<dbReference type="PROSITE" id="PS50048">
    <property type="entry name" value="ZN2_CY6_FUNGAL_2"/>
    <property type="match status" value="1"/>
</dbReference>
<dbReference type="InterPro" id="IPR007219">
    <property type="entry name" value="XnlR_reg_dom"/>
</dbReference>
<organism evidence="8 9">
    <name type="scientific">Exidia glandulosa HHB12029</name>
    <dbReference type="NCBI Taxonomy" id="1314781"/>
    <lineage>
        <taxon>Eukaryota</taxon>
        <taxon>Fungi</taxon>
        <taxon>Dikarya</taxon>
        <taxon>Basidiomycota</taxon>
        <taxon>Agaricomycotina</taxon>
        <taxon>Agaricomycetes</taxon>
        <taxon>Auriculariales</taxon>
        <taxon>Exidiaceae</taxon>
        <taxon>Exidia</taxon>
    </lineage>
</organism>
<sequence>MPKATTGQPSLRRNQACRQCRRRKLKCDAQRPHCSTCVKQWTAQISVPPPVGFSHPAEPACMYDPVEGVALVADVSDDPNERVRQLESQIAELQLKLNRAHEQTSRSVSPHNAYNQSVSPSASGSMHNSPPNHNLSPPLNNHSPAHGHRRISSAADVKPFSHEQQKSYSPPQEIVLPQVSLNVPRAGATTERSFYANIEMSPIEPGSGGSGTFMYTEILHAGWNRELPDPATLHHLVDAFFRCDPCGSRILHRPSFMASLALPPTHPDFPHSAVLHAICASASRWTSLELNVQSQPRRRDRFAEFHAGKARSYIDQTMVSGAQIFATLQACIILSWWFYAEGRWVEVWLFAGFQCRASVPLGLNYPNTHRTRTQGVYLEPPKNARDLELRRRAWWMALVFDRLVSVGGWPHAIDERDIGTELPLRQVDFDSDDMHGVGDNPQSLWTHAVLTTHPPHHTDPLLLLIKACMLFGRVTDYNSRSAVHNPAPTTSSHDRRNEREFVALDQLIFKDFLNNLPIGYRNCLGVGENPDGTAIDTDLYLVHVIPYAAAITLHSPHLDVTNPHCPSVARCMEASRQILNAYYLLTSTSFDITRLHPFIVTVWYLAAIVQVHYCKSMIQIGDQASEAAVWGEINLMRFALLQYGGSSSIGIRQEKMLRDSMTEILRMTTHTSPLSVTVPLYPWSGSSVFKREEDGDASGSAAPLPHPMHTDDDMPGPSRSPSMSLPMSSSIPMPVQLGPAPDVWQTHSQQSPPYQHQQQQPQMMHHQHHHQMDPYGSQGGANGY</sequence>
<dbReference type="SUPFAM" id="SSF57701">
    <property type="entry name" value="Zn2/Cys6 DNA-binding domain"/>
    <property type="match status" value="1"/>
</dbReference>
<evidence type="ECO:0000256" key="5">
    <source>
        <dbReference type="ARBA" id="ARBA00023242"/>
    </source>
</evidence>
<feature type="compositionally biased region" description="Low complexity" evidence="6">
    <location>
        <begin position="747"/>
        <end position="764"/>
    </location>
</feature>
<dbReference type="EMBL" id="KV425899">
    <property type="protein sequence ID" value="KZW00677.1"/>
    <property type="molecule type" value="Genomic_DNA"/>
</dbReference>
<keyword evidence="2" id="KW-0479">Metal-binding</keyword>
<proteinExistence type="predicted"/>
<feature type="domain" description="Zn(2)-C6 fungal-type" evidence="7">
    <location>
        <begin position="16"/>
        <end position="63"/>
    </location>
</feature>
<feature type="compositionally biased region" description="Low complexity" evidence="6">
    <location>
        <begin position="127"/>
        <end position="144"/>
    </location>
</feature>
<feature type="region of interest" description="Disordered" evidence="6">
    <location>
        <begin position="101"/>
        <end position="151"/>
    </location>
</feature>
<dbReference type="InParanoid" id="A0A165NFL8"/>
<keyword evidence="5" id="KW-0539">Nucleus</keyword>
<feature type="region of interest" description="Disordered" evidence="6">
    <location>
        <begin position="689"/>
        <end position="784"/>
    </location>
</feature>
<dbReference type="CDD" id="cd12148">
    <property type="entry name" value="fungal_TF_MHR"/>
    <property type="match status" value="1"/>
</dbReference>
<comment type="subcellular location">
    <subcellularLocation>
        <location evidence="1">Nucleus</location>
    </subcellularLocation>
</comment>
<dbReference type="CDD" id="cd00067">
    <property type="entry name" value="GAL4"/>
    <property type="match status" value="1"/>
</dbReference>
<dbReference type="GO" id="GO:0006351">
    <property type="term" value="P:DNA-templated transcription"/>
    <property type="evidence" value="ECO:0007669"/>
    <property type="project" value="InterPro"/>
</dbReference>
<feature type="compositionally biased region" description="Low complexity" evidence="6">
    <location>
        <begin position="715"/>
        <end position="734"/>
    </location>
</feature>
<evidence type="ECO:0000256" key="4">
    <source>
        <dbReference type="ARBA" id="ARBA00023163"/>
    </source>
</evidence>
<dbReference type="OrthoDB" id="5600212at2759"/>